<gene>
    <name evidence="3" type="ORF">SAMN05444170_3920</name>
</gene>
<dbReference type="Gene3D" id="3.40.33.10">
    <property type="entry name" value="CAP"/>
    <property type="match status" value="1"/>
</dbReference>
<dbReference type="PANTHER" id="PTHR31157:SF1">
    <property type="entry name" value="SCP DOMAIN-CONTAINING PROTEIN"/>
    <property type="match status" value="1"/>
</dbReference>
<evidence type="ECO:0000256" key="1">
    <source>
        <dbReference type="SAM" id="SignalP"/>
    </source>
</evidence>
<protein>
    <submittedName>
        <fullName evidence="3">Cysteine-rich secretory protein family protein</fullName>
    </submittedName>
</protein>
<dbReference type="RefSeq" id="WP_072820190.1">
    <property type="nucleotide sequence ID" value="NZ_LT670849.1"/>
</dbReference>
<sequence length="174" mass="18862">MQDPTTSPRWLVASAAILFALVCSVAAEAATPAEMISGYRLAHGEGKVKTDAALSRIAEEQAKAMAARDVLEHDALRPFSARVTQLGPVRSAENIAYGHDTFPKTLDQWIESSGHRYNLLMHGASRVGIASARSAKSGRTYWAMVIAAPEPKREKRGKGGKEKPCRIMINDTCL</sequence>
<dbReference type="PANTHER" id="PTHR31157">
    <property type="entry name" value="SCP DOMAIN-CONTAINING PROTEIN"/>
    <property type="match status" value="1"/>
</dbReference>
<dbReference type="OrthoDB" id="9811255at2"/>
<organism evidence="3 4">
    <name type="scientific">Bradyrhizobium erythrophlei</name>
    <dbReference type="NCBI Taxonomy" id="1437360"/>
    <lineage>
        <taxon>Bacteria</taxon>
        <taxon>Pseudomonadati</taxon>
        <taxon>Pseudomonadota</taxon>
        <taxon>Alphaproteobacteria</taxon>
        <taxon>Hyphomicrobiales</taxon>
        <taxon>Nitrobacteraceae</taxon>
        <taxon>Bradyrhizobium</taxon>
    </lineage>
</organism>
<keyword evidence="1" id="KW-0732">Signal</keyword>
<dbReference type="SUPFAM" id="SSF55797">
    <property type="entry name" value="PR-1-like"/>
    <property type="match status" value="1"/>
</dbReference>
<feature type="chain" id="PRO_5009929617" evidence="1">
    <location>
        <begin position="30"/>
        <end position="174"/>
    </location>
</feature>
<reference evidence="4" key="1">
    <citation type="submission" date="2016-11" db="EMBL/GenBank/DDBJ databases">
        <authorList>
            <person name="Varghese N."/>
            <person name="Submissions S."/>
        </authorList>
    </citation>
    <scope>NUCLEOTIDE SEQUENCE [LARGE SCALE GENOMIC DNA]</scope>
    <source>
        <strain evidence="4">GAS401</strain>
    </source>
</reference>
<dbReference type="Pfam" id="PF00188">
    <property type="entry name" value="CAP"/>
    <property type="match status" value="1"/>
</dbReference>
<dbReference type="CDD" id="cd05379">
    <property type="entry name" value="CAP_bacterial"/>
    <property type="match status" value="1"/>
</dbReference>
<accession>A0A1M7U8D0</accession>
<feature type="signal peptide" evidence="1">
    <location>
        <begin position="1"/>
        <end position="29"/>
    </location>
</feature>
<evidence type="ECO:0000259" key="2">
    <source>
        <dbReference type="Pfam" id="PF00188"/>
    </source>
</evidence>
<keyword evidence="4" id="KW-1185">Reference proteome</keyword>
<evidence type="ECO:0000313" key="4">
    <source>
        <dbReference type="Proteomes" id="UP000184096"/>
    </source>
</evidence>
<dbReference type="EMBL" id="LT670849">
    <property type="protein sequence ID" value="SHN79120.1"/>
    <property type="molecule type" value="Genomic_DNA"/>
</dbReference>
<proteinExistence type="predicted"/>
<name>A0A1M7U8D0_9BRAD</name>
<dbReference type="InterPro" id="IPR035940">
    <property type="entry name" value="CAP_sf"/>
</dbReference>
<dbReference type="InterPro" id="IPR014044">
    <property type="entry name" value="CAP_dom"/>
</dbReference>
<dbReference type="AlphaFoldDB" id="A0A1M7U8D0"/>
<evidence type="ECO:0000313" key="3">
    <source>
        <dbReference type="EMBL" id="SHN79120.1"/>
    </source>
</evidence>
<dbReference type="Proteomes" id="UP000184096">
    <property type="component" value="Chromosome I"/>
</dbReference>
<feature type="domain" description="SCP" evidence="2">
    <location>
        <begin position="35"/>
        <end position="144"/>
    </location>
</feature>